<feature type="chain" id="PRO_5045830993" description="Cytochrome c domain-containing protein" evidence="5">
    <location>
        <begin position="23"/>
        <end position="155"/>
    </location>
</feature>
<dbReference type="PANTHER" id="PTHR35008">
    <property type="entry name" value="BLL4482 PROTEIN-RELATED"/>
    <property type="match status" value="1"/>
</dbReference>
<dbReference type="InterPro" id="IPR036909">
    <property type="entry name" value="Cyt_c-like_dom_sf"/>
</dbReference>
<protein>
    <recommendedName>
        <fullName evidence="6">Cytochrome c domain-containing protein</fullName>
    </recommendedName>
</protein>
<name>A0ABQ1HRZ5_9GAMM</name>
<dbReference type="PROSITE" id="PS51007">
    <property type="entry name" value="CYTC"/>
    <property type="match status" value="1"/>
</dbReference>
<proteinExistence type="predicted"/>
<evidence type="ECO:0000256" key="1">
    <source>
        <dbReference type="ARBA" id="ARBA00022617"/>
    </source>
</evidence>
<evidence type="ECO:0000256" key="4">
    <source>
        <dbReference type="PROSITE-ProRule" id="PRU00433"/>
    </source>
</evidence>
<comment type="caution">
    <text evidence="7">The sequence shown here is derived from an EMBL/GenBank/DDBJ whole genome shotgun (WGS) entry which is preliminary data.</text>
</comment>
<feature type="domain" description="Cytochrome c" evidence="6">
    <location>
        <begin position="41"/>
        <end position="131"/>
    </location>
</feature>
<accession>A0ABQ1HRZ5</accession>
<dbReference type="PANTHER" id="PTHR35008:SF9">
    <property type="entry name" value="CYTOCHROME C DOMAIN-CONTAINING PROTEIN"/>
    <property type="match status" value="1"/>
</dbReference>
<dbReference type="RefSeq" id="WP_188665550.1">
    <property type="nucleotide sequence ID" value="NZ_BMKC01000004.1"/>
</dbReference>
<sequence>MKTRIFRSCLLALGLAALPAMGQDAPDPEALSQRASMDGRIQARDGKAIYEQVCQGCHMSEGRGAVGAGNYPALAGNPKAASAPYLAVTILKGRRNMPAFGSDRSQELFVGQSWMDDEQVAAVVNYLRTNLGNRYTDPISAADVAALRDPTGDRR</sequence>
<dbReference type="Gene3D" id="1.10.760.10">
    <property type="entry name" value="Cytochrome c-like domain"/>
    <property type="match status" value="1"/>
</dbReference>
<organism evidence="7 8">
    <name type="scientific">Arenimonas soli</name>
    <dbReference type="NCBI Taxonomy" id="2269504"/>
    <lineage>
        <taxon>Bacteria</taxon>
        <taxon>Pseudomonadati</taxon>
        <taxon>Pseudomonadota</taxon>
        <taxon>Gammaproteobacteria</taxon>
        <taxon>Lysobacterales</taxon>
        <taxon>Lysobacteraceae</taxon>
        <taxon>Arenimonas</taxon>
    </lineage>
</organism>
<dbReference type="InterPro" id="IPR009056">
    <property type="entry name" value="Cyt_c-like_dom"/>
</dbReference>
<evidence type="ECO:0000313" key="8">
    <source>
        <dbReference type="Proteomes" id="UP000623419"/>
    </source>
</evidence>
<keyword evidence="1 4" id="KW-0349">Heme</keyword>
<evidence type="ECO:0000256" key="3">
    <source>
        <dbReference type="ARBA" id="ARBA00023004"/>
    </source>
</evidence>
<keyword evidence="8" id="KW-1185">Reference proteome</keyword>
<keyword evidence="3 4" id="KW-0408">Iron</keyword>
<evidence type="ECO:0000259" key="6">
    <source>
        <dbReference type="PROSITE" id="PS51007"/>
    </source>
</evidence>
<feature type="signal peptide" evidence="5">
    <location>
        <begin position="1"/>
        <end position="22"/>
    </location>
</feature>
<gene>
    <name evidence="7" type="ORF">GCM10011521_27090</name>
</gene>
<dbReference type="Proteomes" id="UP000623419">
    <property type="component" value="Unassembled WGS sequence"/>
</dbReference>
<evidence type="ECO:0000256" key="5">
    <source>
        <dbReference type="SAM" id="SignalP"/>
    </source>
</evidence>
<dbReference type="Pfam" id="PF00034">
    <property type="entry name" value="Cytochrom_C"/>
    <property type="match status" value="1"/>
</dbReference>
<evidence type="ECO:0000313" key="7">
    <source>
        <dbReference type="EMBL" id="GGA87269.1"/>
    </source>
</evidence>
<keyword evidence="2 4" id="KW-0479">Metal-binding</keyword>
<dbReference type="InterPro" id="IPR051459">
    <property type="entry name" value="Cytochrome_c-type_DH"/>
</dbReference>
<keyword evidence="5" id="KW-0732">Signal</keyword>
<reference evidence="8" key="1">
    <citation type="journal article" date="2019" name="Int. J. Syst. Evol. Microbiol.">
        <title>The Global Catalogue of Microorganisms (GCM) 10K type strain sequencing project: providing services to taxonomists for standard genome sequencing and annotation.</title>
        <authorList>
            <consortium name="The Broad Institute Genomics Platform"/>
            <consortium name="The Broad Institute Genome Sequencing Center for Infectious Disease"/>
            <person name="Wu L."/>
            <person name="Ma J."/>
        </authorList>
    </citation>
    <scope>NUCLEOTIDE SEQUENCE [LARGE SCALE GENOMIC DNA]</scope>
    <source>
        <strain evidence="8">CGMCC 1.15905</strain>
    </source>
</reference>
<dbReference type="EMBL" id="BMKC01000004">
    <property type="protein sequence ID" value="GGA87269.1"/>
    <property type="molecule type" value="Genomic_DNA"/>
</dbReference>
<evidence type="ECO:0000256" key="2">
    <source>
        <dbReference type="ARBA" id="ARBA00022723"/>
    </source>
</evidence>
<dbReference type="SUPFAM" id="SSF46626">
    <property type="entry name" value="Cytochrome c"/>
    <property type="match status" value="1"/>
</dbReference>